<evidence type="ECO:0000256" key="8">
    <source>
        <dbReference type="SAM" id="Phobius"/>
    </source>
</evidence>
<evidence type="ECO:0000256" key="5">
    <source>
        <dbReference type="ARBA" id="ARBA00023157"/>
    </source>
</evidence>
<feature type="transmembrane region" description="Helical" evidence="8">
    <location>
        <begin position="153"/>
        <end position="174"/>
    </location>
</feature>
<dbReference type="SUPFAM" id="SSF48726">
    <property type="entry name" value="Immunoglobulin"/>
    <property type="match status" value="1"/>
</dbReference>
<dbReference type="FunFam" id="2.60.40.10:FF:000283">
    <property type="entry name" value="Immunoglobulin kappa constant"/>
    <property type="match status" value="1"/>
</dbReference>
<dbReference type="InterPro" id="IPR007110">
    <property type="entry name" value="Ig-like_dom"/>
</dbReference>
<dbReference type="Pfam" id="PF07654">
    <property type="entry name" value="C1-set"/>
    <property type="match status" value="1"/>
</dbReference>
<comment type="caution">
    <text evidence="10">The sequence shown here is derived from an EMBL/GenBank/DDBJ whole genome shotgun (WGS) entry which is preliminary data.</text>
</comment>
<keyword evidence="3" id="KW-0391">Immunity</keyword>
<keyword evidence="2" id="KW-0964">Secreted</keyword>
<keyword evidence="11" id="KW-1185">Reference proteome</keyword>
<sequence length="185" mass="20843">MLYTGSRVLSVDGGRDVEKEHPVKNATVTLFEPSPKEIKDKKKATVVCLVSDFYPDNIKIFWHVNGEETKADAKSIQTDLNSISMDGNKSYSITSRLRFNIYDWIKIRTITCKVDHYAEGSTARTHNDTLTVNAEICGVTKASKLQSMGTGKLTYLILICKSILYGIFVTIIAWKTKTSYSKRFD</sequence>
<keyword evidence="8" id="KW-0812">Transmembrane</keyword>
<evidence type="ECO:0000256" key="7">
    <source>
        <dbReference type="ARBA" id="ARBA00043265"/>
    </source>
</evidence>
<keyword evidence="6" id="KW-0325">Glycoprotein</keyword>
<dbReference type="STRING" id="75743.A0A401NSN4"/>
<keyword evidence="8" id="KW-1133">Transmembrane helix</keyword>
<gene>
    <name evidence="10" type="ORF">scyTo_0004486</name>
</gene>
<dbReference type="GO" id="GO:0002250">
    <property type="term" value="P:adaptive immune response"/>
    <property type="evidence" value="ECO:0007669"/>
    <property type="project" value="UniProtKB-KW"/>
</dbReference>
<evidence type="ECO:0000313" key="11">
    <source>
        <dbReference type="Proteomes" id="UP000288216"/>
    </source>
</evidence>
<dbReference type="SMART" id="SM00407">
    <property type="entry name" value="IGc1"/>
    <property type="match status" value="1"/>
</dbReference>
<dbReference type="GO" id="GO:0019814">
    <property type="term" value="C:immunoglobulin complex"/>
    <property type="evidence" value="ECO:0007669"/>
    <property type="project" value="UniProtKB-KW"/>
</dbReference>
<proteinExistence type="predicted"/>
<dbReference type="PROSITE" id="PS50835">
    <property type="entry name" value="IG_LIKE"/>
    <property type="match status" value="1"/>
</dbReference>
<reference evidence="10 11" key="1">
    <citation type="journal article" date="2018" name="Nat. Ecol. Evol.">
        <title>Shark genomes provide insights into elasmobranch evolution and the origin of vertebrates.</title>
        <authorList>
            <person name="Hara Y"/>
            <person name="Yamaguchi K"/>
            <person name="Onimaru K"/>
            <person name="Kadota M"/>
            <person name="Koyanagi M"/>
            <person name="Keeley SD"/>
            <person name="Tatsumi K"/>
            <person name="Tanaka K"/>
            <person name="Motone F"/>
            <person name="Kageyama Y"/>
            <person name="Nozu R"/>
            <person name="Adachi N"/>
            <person name="Nishimura O"/>
            <person name="Nakagawa R"/>
            <person name="Tanegashima C"/>
            <person name="Kiyatake I"/>
            <person name="Matsumoto R"/>
            <person name="Murakumo K"/>
            <person name="Nishida K"/>
            <person name="Terakita A"/>
            <person name="Kuratani S"/>
            <person name="Sato K"/>
            <person name="Hyodo S Kuraku.S."/>
        </authorList>
    </citation>
    <scope>NUCLEOTIDE SEQUENCE [LARGE SCALE GENOMIC DNA]</scope>
</reference>
<evidence type="ECO:0000256" key="4">
    <source>
        <dbReference type="ARBA" id="ARBA00023130"/>
    </source>
</evidence>
<dbReference type="Gene3D" id="2.60.40.10">
    <property type="entry name" value="Immunoglobulins"/>
    <property type="match status" value="1"/>
</dbReference>
<protein>
    <recommendedName>
        <fullName evidence="9">Ig-like domain-containing protein</fullName>
    </recommendedName>
</protein>
<dbReference type="AlphaFoldDB" id="A0A401NSN4"/>
<accession>A0A401NSN4</accession>
<dbReference type="GO" id="GO:0005576">
    <property type="term" value="C:extracellular region"/>
    <property type="evidence" value="ECO:0007669"/>
    <property type="project" value="UniProtKB-SubCell"/>
</dbReference>
<organism evidence="10 11">
    <name type="scientific">Scyliorhinus torazame</name>
    <name type="common">Cloudy catshark</name>
    <name type="synonym">Catulus torazame</name>
    <dbReference type="NCBI Taxonomy" id="75743"/>
    <lineage>
        <taxon>Eukaryota</taxon>
        <taxon>Metazoa</taxon>
        <taxon>Chordata</taxon>
        <taxon>Craniata</taxon>
        <taxon>Vertebrata</taxon>
        <taxon>Chondrichthyes</taxon>
        <taxon>Elasmobranchii</taxon>
        <taxon>Galeomorphii</taxon>
        <taxon>Galeoidea</taxon>
        <taxon>Carcharhiniformes</taxon>
        <taxon>Scyliorhinidae</taxon>
        <taxon>Scyliorhinus</taxon>
    </lineage>
</organism>
<evidence type="ECO:0000256" key="1">
    <source>
        <dbReference type="ARBA" id="ARBA00004613"/>
    </source>
</evidence>
<dbReference type="InterPro" id="IPR003597">
    <property type="entry name" value="Ig_C1-set"/>
</dbReference>
<dbReference type="OrthoDB" id="9049585at2759"/>
<feature type="domain" description="Ig-like" evidence="9">
    <location>
        <begin position="22"/>
        <end position="131"/>
    </location>
</feature>
<evidence type="ECO:0000313" key="10">
    <source>
        <dbReference type="EMBL" id="GCB63844.1"/>
    </source>
</evidence>
<dbReference type="PANTHER" id="PTHR23411">
    <property type="entry name" value="TAPASIN"/>
    <property type="match status" value="1"/>
</dbReference>
<dbReference type="InterPro" id="IPR036179">
    <property type="entry name" value="Ig-like_dom_sf"/>
</dbReference>
<dbReference type="InterPro" id="IPR050380">
    <property type="entry name" value="Immune_Resp_Modulators"/>
</dbReference>
<name>A0A401NSN4_SCYTO</name>
<evidence type="ECO:0000256" key="2">
    <source>
        <dbReference type="ARBA" id="ARBA00022525"/>
    </source>
</evidence>
<comment type="subcellular location">
    <subcellularLocation>
        <location evidence="1">Secreted</location>
    </subcellularLocation>
</comment>
<evidence type="ECO:0000256" key="6">
    <source>
        <dbReference type="ARBA" id="ARBA00023180"/>
    </source>
</evidence>
<evidence type="ECO:0000259" key="9">
    <source>
        <dbReference type="PROSITE" id="PS50835"/>
    </source>
</evidence>
<dbReference type="InterPro" id="IPR013783">
    <property type="entry name" value="Ig-like_fold"/>
</dbReference>
<evidence type="ECO:0000256" key="3">
    <source>
        <dbReference type="ARBA" id="ARBA00022859"/>
    </source>
</evidence>
<keyword evidence="4" id="KW-1064">Adaptive immunity</keyword>
<keyword evidence="7" id="KW-1280">Immunoglobulin</keyword>
<dbReference type="EMBL" id="BFAA01001335">
    <property type="protein sequence ID" value="GCB63844.1"/>
    <property type="molecule type" value="Genomic_DNA"/>
</dbReference>
<keyword evidence="8" id="KW-0472">Membrane</keyword>
<keyword evidence="5" id="KW-1015">Disulfide bond</keyword>
<dbReference type="OMA" id="VLMAMIK"/>
<dbReference type="Proteomes" id="UP000288216">
    <property type="component" value="Unassembled WGS sequence"/>
</dbReference>